<evidence type="ECO:0008006" key="3">
    <source>
        <dbReference type="Google" id="ProtNLM"/>
    </source>
</evidence>
<reference evidence="1 2" key="1">
    <citation type="submission" date="2015-12" db="EMBL/GenBank/DDBJ databases">
        <title>Complete genome of Lacimicrobium alkaliphilum KCTC 32984.</title>
        <authorList>
            <person name="Kim S.-G."/>
            <person name="Lee Y.-J."/>
        </authorList>
    </citation>
    <scope>NUCLEOTIDE SEQUENCE [LARGE SCALE GENOMIC DNA]</scope>
    <source>
        <strain evidence="1 2">YelD216</strain>
    </source>
</reference>
<dbReference type="Proteomes" id="UP000068447">
    <property type="component" value="Chromosome"/>
</dbReference>
<gene>
    <name evidence="1" type="ORF">AT746_09505</name>
</gene>
<name>A0A0U3BFI5_9ALTE</name>
<dbReference type="STRING" id="1526571.AT746_09505"/>
<proteinExistence type="predicted"/>
<protein>
    <recommendedName>
        <fullName evidence="3">Topoisomerase II</fullName>
    </recommendedName>
</protein>
<dbReference type="AlphaFoldDB" id="A0A0U3BFI5"/>
<dbReference type="OrthoDB" id="5600793at2"/>
<dbReference type="Pfam" id="PF11197">
    <property type="entry name" value="DUF2835"/>
    <property type="match status" value="1"/>
</dbReference>
<evidence type="ECO:0000313" key="1">
    <source>
        <dbReference type="EMBL" id="ALT00406.1"/>
    </source>
</evidence>
<sequence>MNTYFFRIHLSYDQCQYLYTGSTSHAVVTAESGQRIRIPASNLRPFIGQYGIRGRFRLITNQNNKILSFEPVS</sequence>
<dbReference type="EMBL" id="CP013650">
    <property type="protein sequence ID" value="ALT00406.1"/>
    <property type="molecule type" value="Genomic_DNA"/>
</dbReference>
<dbReference type="KEGG" id="lal:AT746_09505"/>
<organism evidence="1 2">
    <name type="scientific">Lacimicrobium alkaliphilum</name>
    <dbReference type="NCBI Taxonomy" id="1526571"/>
    <lineage>
        <taxon>Bacteria</taxon>
        <taxon>Pseudomonadati</taxon>
        <taxon>Pseudomonadota</taxon>
        <taxon>Gammaproteobacteria</taxon>
        <taxon>Alteromonadales</taxon>
        <taxon>Alteromonadaceae</taxon>
        <taxon>Lacimicrobium</taxon>
    </lineage>
</organism>
<dbReference type="InterPro" id="IPR021363">
    <property type="entry name" value="DUF2835"/>
</dbReference>
<accession>A0A0U3BFI5</accession>
<keyword evidence="2" id="KW-1185">Reference proteome</keyword>
<evidence type="ECO:0000313" key="2">
    <source>
        <dbReference type="Proteomes" id="UP000068447"/>
    </source>
</evidence>